<gene>
    <name evidence="1" type="ORF">CLV98_10871</name>
</gene>
<keyword evidence="2" id="KW-1185">Reference proteome</keyword>
<proteinExistence type="predicted"/>
<organism evidence="1 2">
    <name type="scientific">Dyadobacter jejuensis</name>
    <dbReference type="NCBI Taxonomy" id="1082580"/>
    <lineage>
        <taxon>Bacteria</taxon>
        <taxon>Pseudomonadati</taxon>
        <taxon>Bacteroidota</taxon>
        <taxon>Cytophagia</taxon>
        <taxon>Cytophagales</taxon>
        <taxon>Spirosomataceae</taxon>
        <taxon>Dyadobacter</taxon>
    </lineage>
</organism>
<accession>A0A316AHN6</accession>
<protein>
    <submittedName>
        <fullName evidence="1">Uncharacterized protein</fullName>
    </submittedName>
</protein>
<dbReference type="RefSeq" id="WP_229203401.1">
    <property type="nucleotide sequence ID" value="NZ_QGDT01000008.1"/>
</dbReference>
<evidence type="ECO:0000313" key="2">
    <source>
        <dbReference type="Proteomes" id="UP000245880"/>
    </source>
</evidence>
<comment type="caution">
    <text evidence="1">The sequence shown here is derived from an EMBL/GenBank/DDBJ whole genome shotgun (WGS) entry which is preliminary data.</text>
</comment>
<dbReference type="EMBL" id="QGDT01000008">
    <property type="protein sequence ID" value="PWJ57151.1"/>
    <property type="molecule type" value="Genomic_DNA"/>
</dbReference>
<sequence>MKKSNIFAFIELSKLVAELKSIQQPQELKEKLKSQSAYFNILESRYFSDPLVAEWQEILKLVKRNEAVVDQQGRVVVNAVTNSLDHLSLQECEGLSKQIVAIFEKVRQEFQ</sequence>
<dbReference type="AlphaFoldDB" id="A0A316AHN6"/>
<name>A0A316AHN6_9BACT</name>
<dbReference type="Proteomes" id="UP000245880">
    <property type="component" value="Unassembled WGS sequence"/>
</dbReference>
<reference evidence="1 2" key="1">
    <citation type="submission" date="2018-03" db="EMBL/GenBank/DDBJ databases">
        <title>Genomic Encyclopedia of Archaeal and Bacterial Type Strains, Phase II (KMG-II): from individual species to whole genera.</title>
        <authorList>
            <person name="Goeker M."/>
        </authorList>
    </citation>
    <scope>NUCLEOTIDE SEQUENCE [LARGE SCALE GENOMIC DNA]</scope>
    <source>
        <strain evidence="1 2">DSM 100346</strain>
    </source>
</reference>
<evidence type="ECO:0000313" key="1">
    <source>
        <dbReference type="EMBL" id="PWJ57151.1"/>
    </source>
</evidence>